<dbReference type="InterPro" id="IPR040256">
    <property type="entry name" value="At4g02000-like"/>
</dbReference>
<reference evidence="2" key="1">
    <citation type="submission" date="2021-01" db="EMBL/GenBank/DDBJ databases">
        <authorList>
            <consortium name="Genoscope - CEA"/>
            <person name="William W."/>
        </authorList>
    </citation>
    <scope>NUCLEOTIDE SEQUENCE</scope>
</reference>
<dbReference type="AlphaFoldDB" id="A0A816SES9"/>
<sequence length="194" mass="22523">MSHRYSREEKGKSMATTTLQRKPLVKVPESDISELIERNKFTLIGRVTNPAIQKTRALVDFFLQHWNVIGKITGRDLGPTLFQFGFETEKDLKTILSKAPFHFKKWMIIIQRWEPIVSDTFPNRIPFWVNIHGIPLHYWNDQTIDAIGPILGHIETKEADKARLQVSVNGLQPLIMKMDLQLPSKDVVEIEMEY</sequence>
<name>A0A816SES9_BRANA</name>
<gene>
    <name evidence="2" type="ORF">DARMORV10_A06P09390.1</name>
</gene>
<dbReference type="Pfam" id="PF14111">
    <property type="entry name" value="DUF4283"/>
    <property type="match status" value="1"/>
</dbReference>
<dbReference type="InterPro" id="IPR025558">
    <property type="entry name" value="DUF4283"/>
</dbReference>
<feature type="non-terminal residue" evidence="2">
    <location>
        <position position="194"/>
    </location>
</feature>
<accession>A0A816SES9</accession>
<evidence type="ECO:0000259" key="1">
    <source>
        <dbReference type="Pfam" id="PF14111"/>
    </source>
</evidence>
<dbReference type="Proteomes" id="UP001295469">
    <property type="component" value="Chromosome A06"/>
</dbReference>
<dbReference type="EMBL" id="HG994360">
    <property type="protein sequence ID" value="CAF2082871.1"/>
    <property type="molecule type" value="Genomic_DNA"/>
</dbReference>
<dbReference type="PANTHER" id="PTHR31286">
    <property type="entry name" value="GLYCINE-RICH CELL WALL STRUCTURAL PROTEIN 1.8-LIKE"/>
    <property type="match status" value="1"/>
</dbReference>
<organism evidence="2">
    <name type="scientific">Brassica napus</name>
    <name type="common">Rape</name>
    <dbReference type="NCBI Taxonomy" id="3708"/>
    <lineage>
        <taxon>Eukaryota</taxon>
        <taxon>Viridiplantae</taxon>
        <taxon>Streptophyta</taxon>
        <taxon>Embryophyta</taxon>
        <taxon>Tracheophyta</taxon>
        <taxon>Spermatophyta</taxon>
        <taxon>Magnoliopsida</taxon>
        <taxon>eudicotyledons</taxon>
        <taxon>Gunneridae</taxon>
        <taxon>Pentapetalae</taxon>
        <taxon>rosids</taxon>
        <taxon>malvids</taxon>
        <taxon>Brassicales</taxon>
        <taxon>Brassicaceae</taxon>
        <taxon>Brassiceae</taxon>
        <taxon>Brassica</taxon>
    </lineage>
</organism>
<dbReference type="PANTHER" id="PTHR31286:SF163">
    <property type="entry name" value="ZINC KNUCKLE CX2CX4HX4C DOMAIN-CONTAINING PROTEIN"/>
    <property type="match status" value="1"/>
</dbReference>
<proteinExistence type="predicted"/>
<protein>
    <submittedName>
        <fullName evidence="2">(rape) hypothetical protein</fullName>
    </submittedName>
</protein>
<evidence type="ECO:0000313" key="2">
    <source>
        <dbReference type="EMBL" id="CAF2082871.1"/>
    </source>
</evidence>
<feature type="domain" description="DUF4283" evidence="1">
    <location>
        <begin position="36"/>
        <end position="115"/>
    </location>
</feature>